<evidence type="ECO:0000313" key="2">
    <source>
        <dbReference type="Proteomes" id="UP000095255"/>
    </source>
</evidence>
<gene>
    <name evidence="1" type="ORF">BHU72_07020</name>
</gene>
<dbReference type="RefSeq" id="WP_069702671.1">
    <property type="nucleotide sequence ID" value="NZ_MJAT01000035.1"/>
</dbReference>
<dbReference type="PROSITE" id="PS51273">
    <property type="entry name" value="GATASE_TYPE_1"/>
    <property type="match status" value="1"/>
</dbReference>
<dbReference type="GO" id="GO:0005829">
    <property type="term" value="C:cytosol"/>
    <property type="evidence" value="ECO:0007669"/>
    <property type="project" value="TreeGrafter"/>
</dbReference>
<proteinExistence type="predicted"/>
<comment type="caution">
    <text evidence="1">The sequence shown here is derived from an EMBL/GenBank/DDBJ whole genome shotgun (WGS) entry which is preliminary data.</text>
</comment>
<dbReference type="STRING" id="1390249.BHU72_07020"/>
<dbReference type="AlphaFoldDB" id="A0A1E5L4C0"/>
<name>A0A1E5L4C0_9FIRM</name>
<dbReference type="Gene3D" id="3.40.50.880">
    <property type="match status" value="1"/>
</dbReference>
<reference evidence="1 2" key="1">
    <citation type="submission" date="2016-09" db="EMBL/GenBank/DDBJ databases">
        <title>Desulfuribacillus arsenicus sp. nov., an obligately anaerobic, dissimilatory arsenic- and antimonate-reducing bacterium isolated from anoxic sediments.</title>
        <authorList>
            <person name="Abin C.A."/>
            <person name="Hollibaugh J.T."/>
        </authorList>
    </citation>
    <scope>NUCLEOTIDE SEQUENCE [LARGE SCALE GENOMIC DNA]</scope>
    <source>
        <strain evidence="1 2">MLFW-2</strain>
    </source>
</reference>
<evidence type="ECO:0000313" key="1">
    <source>
        <dbReference type="EMBL" id="OEH84936.1"/>
    </source>
</evidence>
<dbReference type="FunFam" id="3.40.50.880:FF:000030">
    <property type="entry name" value="Gamma-glutamyl-gamma-aminobutyrate hydrolase PuuD"/>
    <property type="match status" value="1"/>
</dbReference>
<dbReference type="PANTHER" id="PTHR43235">
    <property type="entry name" value="GLUTAMINE AMIDOTRANSFERASE PB2B2.05-RELATED"/>
    <property type="match status" value="1"/>
</dbReference>
<dbReference type="InterPro" id="IPR011697">
    <property type="entry name" value="Peptidase_C26"/>
</dbReference>
<dbReference type="Proteomes" id="UP000095255">
    <property type="component" value="Unassembled WGS sequence"/>
</dbReference>
<dbReference type="CDD" id="cd01745">
    <property type="entry name" value="GATase1_2"/>
    <property type="match status" value="1"/>
</dbReference>
<protein>
    <submittedName>
        <fullName evidence="1">Uncharacterized protein</fullName>
    </submittedName>
</protein>
<dbReference type="PANTHER" id="PTHR43235:SF1">
    <property type="entry name" value="GLUTAMINE AMIDOTRANSFERASE PB2B2.05-RELATED"/>
    <property type="match status" value="1"/>
</dbReference>
<accession>A0A1E5L4C0</accession>
<dbReference type="EMBL" id="MJAT01000035">
    <property type="protein sequence ID" value="OEH84936.1"/>
    <property type="molecule type" value="Genomic_DNA"/>
</dbReference>
<dbReference type="GO" id="GO:0033969">
    <property type="term" value="F:gamma-glutamyl-gamma-aminobutyrate hydrolase activity"/>
    <property type="evidence" value="ECO:0007669"/>
    <property type="project" value="TreeGrafter"/>
</dbReference>
<sequence>MKPKIAITGTAMDTKYGYGTFLNRAYSEAVIKAGGIPVLLPLTFQDLCDEWLDSVDGLLLSGGEDVDPNRFGQHPIPKQGKITPDRDVLELSIIPKAIEKKIPIFAICRGIQVLNIACGGTLYQDINSQIPGTIKHSQNAPRWFGTHYIDIADNSKLHKIVQTSSMKVNSYHHQSIHTLGDGLEIVAHSSDGVIEAVEGTENLYILGVQWHPEGMWERDSLQFELFTAFIRECQ</sequence>
<organism evidence="1 2">
    <name type="scientific">Desulfuribacillus stibiiarsenatis</name>
    <dbReference type="NCBI Taxonomy" id="1390249"/>
    <lineage>
        <taxon>Bacteria</taxon>
        <taxon>Bacillati</taxon>
        <taxon>Bacillota</taxon>
        <taxon>Desulfuribacillia</taxon>
        <taxon>Desulfuribacillales</taxon>
        <taxon>Desulfuribacillaceae</taxon>
        <taxon>Desulfuribacillus</taxon>
    </lineage>
</organism>
<keyword evidence="2" id="KW-1185">Reference proteome</keyword>
<dbReference type="SUPFAM" id="SSF52317">
    <property type="entry name" value="Class I glutamine amidotransferase-like"/>
    <property type="match status" value="1"/>
</dbReference>
<dbReference type="OrthoDB" id="9813383at2"/>
<dbReference type="InterPro" id="IPR029062">
    <property type="entry name" value="Class_I_gatase-like"/>
</dbReference>
<dbReference type="GO" id="GO:0006598">
    <property type="term" value="P:polyamine catabolic process"/>
    <property type="evidence" value="ECO:0007669"/>
    <property type="project" value="TreeGrafter"/>
</dbReference>
<dbReference type="Pfam" id="PF07722">
    <property type="entry name" value="Peptidase_C26"/>
    <property type="match status" value="1"/>
</dbReference>
<dbReference type="InterPro" id="IPR044668">
    <property type="entry name" value="PuuD-like"/>
</dbReference>